<protein>
    <submittedName>
        <fullName evidence="13">Porin</fullName>
    </submittedName>
</protein>
<evidence type="ECO:0000313" key="13">
    <source>
        <dbReference type="EMBL" id="MFJ3044771.1"/>
    </source>
</evidence>
<evidence type="ECO:0000259" key="12">
    <source>
        <dbReference type="Pfam" id="PF13609"/>
    </source>
</evidence>
<name>A0ABW8ETI6_9BURK</name>
<evidence type="ECO:0000256" key="9">
    <source>
        <dbReference type="ARBA" id="ARBA00023136"/>
    </source>
</evidence>
<keyword evidence="4" id="KW-1134">Transmembrane beta strand</keyword>
<dbReference type="RefSeq" id="WP_050468666.1">
    <property type="nucleotide sequence ID" value="NZ_JBIUZV010000001.1"/>
</dbReference>
<dbReference type="PANTHER" id="PTHR34501:SF9">
    <property type="entry name" value="MAJOR OUTER MEMBRANE PROTEIN P.IA"/>
    <property type="match status" value="1"/>
</dbReference>
<dbReference type="PRINTS" id="PR00184">
    <property type="entry name" value="NEISSPPORIN"/>
</dbReference>
<evidence type="ECO:0000256" key="10">
    <source>
        <dbReference type="ARBA" id="ARBA00023237"/>
    </source>
</evidence>
<evidence type="ECO:0000256" key="7">
    <source>
        <dbReference type="ARBA" id="ARBA00023065"/>
    </source>
</evidence>
<comment type="subcellular location">
    <subcellularLocation>
        <location evidence="1">Cell outer membrane</location>
        <topology evidence="1">Multi-pass membrane protein</topology>
    </subcellularLocation>
</comment>
<keyword evidence="7" id="KW-0406">Ion transport</keyword>
<evidence type="ECO:0000256" key="3">
    <source>
        <dbReference type="ARBA" id="ARBA00022448"/>
    </source>
</evidence>
<dbReference type="SUPFAM" id="SSF56935">
    <property type="entry name" value="Porins"/>
    <property type="match status" value="1"/>
</dbReference>
<dbReference type="InterPro" id="IPR050298">
    <property type="entry name" value="Gram-neg_bact_OMP"/>
</dbReference>
<organism evidence="13 14">
    <name type="scientific">Herbaspirillum chlorophenolicum</name>
    <dbReference type="NCBI Taxonomy" id="211589"/>
    <lineage>
        <taxon>Bacteria</taxon>
        <taxon>Pseudomonadati</taxon>
        <taxon>Pseudomonadota</taxon>
        <taxon>Betaproteobacteria</taxon>
        <taxon>Burkholderiales</taxon>
        <taxon>Oxalobacteraceae</taxon>
        <taxon>Herbaspirillum</taxon>
    </lineage>
</organism>
<feature type="chain" id="PRO_5045616918" evidence="11">
    <location>
        <begin position="21"/>
        <end position="396"/>
    </location>
</feature>
<dbReference type="Pfam" id="PF13609">
    <property type="entry name" value="Porin_4"/>
    <property type="match status" value="1"/>
</dbReference>
<evidence type="ECO:0000256" key="5">
    <source>
        <dbReference type="ARBA" id="ARBA00022692"/>
    </source>
</evidence>
<evidence type="ECO:0000256" key="1">
    <source>
        <dbReference type="ARBA" id="ARBA00004571"/>
    </source>
</evidence>
<evidence type="ECO:0000256" key="2">
    <source>
        <dbReference type="ARBA" id="ARBA00011233"/>
    </source>
</evidence>
<comment type="caution">
    <text evidence="13">The sequence shown here is derived from an EMBL/GenBank/DDBJ whole genome shotgun (WGS) entry which is preliminary data.</text>
</comment>
<accession>A0ABW8ETI6</accession>
<keyword evidence="8" id="KW-0626">Porin</keyword>
<dbReference type="CDD" id="cd00342">
    <property type="entry name" value="gram_neg_porins"/>
    <property type="match status" value="1"/>
</dbReference>
<evidence type="ECO:0000313" key="14">
    <source>
        <dbReference type="Proteomes" id="UP001617427"/>
    </source>
</evidence>
<dbReference type="InterPro" id="IPR033900">
    <property type="entry name" value="Gram_neg_porin_domain"/>
</dbReference>
<dbReference type="Gene3D" id="2.40.160.10">
    <property type="entry name" value="Porin"/>
    <property type="match status" value="1"/>
</dbReference>
<dbReference type="Proteomes" id="UP001617427">
    <property type="component" value="Unassembled WGS sequence"/>
</dbReference>
<dbReference type="PANTHER" id="PTHR34501">
    <property type="entry name" value="PROTEIN YDDL-RELATED"/>
    <property type="match status" value="1"/>
</dbReference>
<dbReference type="EMBL" id="JBIUZV010000001">
    <property type="protein sequence ID" value="MFJ3044771.1"/>
    <property type="molecule type" value="Genomic_DNA"/>
</dbReference>
<evidence type="ECO:0000256" key="6">
    <source>
        <dbReference type="ARBA" id="ARBA00022729"/>
    </source>
</evidence>
<evidence type="ECO:0000256" key="8">
    <source>
        <dbReference type="ARBA" id="ARBA00023114"/>
    </source>
</evidence>
<keyword evidence="14" id="KW-1185">Reference proteome</keyword>
<dbReference type="PRINTS" id="PR00182">
    <property type="entry name" value="ECOLNEIPORIN"/>
</dbReference>
<sequence length="396" mass="40785">MRKSLLALAVLGAFTGVAHAQSSVTIYGIIDASLSYNSKVATTGTGNGNRVGVDSGAIKGSRIGFKGSEDLGGGMKALFNLENGFTLDNGAAAQGNTLFGRTATVGLSGNFGAVLLGRQKDFTDDIAAFTSVNDFGGMVSQVHARDLDRTNGERVNNSIRYNSPNVNGFYGSLIYGFGEQAGENTSGQSFGIGGAYSNGPFNVGVSYFQAKKAGTVASSDVNSSTATTCTNGAGSAGDTCLKTWTLATSYQFGPAKVYGSWSRVKLPLATGGSASSFSAASAASYSADSTGQYLVGGVNNEKNDIFDVGVNYGLTPALSLLGSVQYTRANFVNASNGRLIQLNLGAKYALSKRTNLYAIYRNLRASDTYSPGVTSGQAPGSDSSQNAFNAGIIHAF</sequence>
<comment type="subunit">
    <text evidence="2">Homotrimer.</text>
</comment>
<dbReference type="InterPro" id="IPR001702">
    <property type="entry name" value="Porin_Gram-ve"/>
</dbReference>
<feature type="signal peptide" evidence="11">
    <location>
        <begin position="1"/>
        <end position="20"/>
    </location>
</feature>
<keyword evidence="6 11" id="KW-0732">Signal</keyword>
<feature type="domain" description="Porin" evidence="12">
    <location>
        <begin position="7"/>
        <end position="367"/>
    </location>
</feature>
<keyword evidence="9" id="KW-0472">Membrane</keyword>
<gene>
    <name evidence="13" type="ORF">ACIPEN_02965</name>
</gene>
<proteinExistence type="predicted"/>
<keyword evidence="10" id="KW-0998">Cell outer membrane</keyword>
<dbReference type="InterPro" id="IPR023614">
    <property type="entry name" value="Porin_dom_sf"/>
</dbReference>
<keyword evidence="5" id="KW-0812">Transmembrane</keyword>
<evidence type="ECO:0000256" key="11">
    <source>
        <dbReference type="SAM" id="SignalP"/>
    </source>
</evidence>
<evidence type="ECO:0000256" key="4">
    <source>
        <dbReference type="ARBA" id="ARBA00022452"/>
    </source>
</evidence>
<keyword evidence="3" id="KW-0813">Transport</keyword>
<reference evidence="13 14" key="1">
    <citation type="submission" date="2024-10" db="EMBL/GenBank/DDBJ databases">
        <title>The Natural Products Discovery Center: Release of the First 8490 Sequenced Strains for Exploring Actinobacteria Biosynthetic Diversity.</title>
        <authorList>
            <person name="Kalkreuter E."/>
            <person name="Kautsar S.A."/>
            <person name="Yang D."/>
            <person name="Bader C.D."/>
            <person name="Teijaro C.N."/>
            <person name="Fluegel L."/>
            <person name="Davis C.M."/>
            <person name="Simpson J.R."/>
            <person name="Lauterbach L."/>
            <person name="Steele A.D."/>
            <person name="Gui C."/>
            <person name="Meng S."/>
            <person name="Li G."/>
            <person name="Viehrig K."/>
            <person name="Ye F."/>
            <person name="Su P."/>
            <person name="Kiefer A.F."/>
            <person name="Nichols A."/>
            <person name="Cepeda A.J."/>
            <person name="Yan W."/>
            <person name="Fan B."/>
            <person name="Jiang Y."/>
            <person name="Adhikari A."/>
            <person name="Zheng C.-J."/>
            <person name="Schuster L."/>
            <person name="Cowan T.M."/>
            <person name="Smanski M.J."/>
            <person name="Chevrette M.G."/>
            <person name="De Carvalho L.P.S."/>
            <person name="Shen B."/>
        </authorList>
    </citation>
    <scope>NUCLEOTIDE SEQUENCE [LARGE SCALE GENOMIC DNA]</scope>
    <source>
        <strain evidence="13 14">NPDC087045</strain>
    </source>
</reference>
<dbReference type="InterPro" id="IPR002299">
    <property type="entry name" value="Porin_Neis"/>
</dbReference>